<keyword evidence="6" id="KW-1185">Reference proteome</keyword>
<feature type="short sequence motif" description="VHIID" evidence="3">
    <location>
        <begin position="258"/>
        <end position="262"/>
    </location>
</feature>
<sequence length="540" mass="60960">MMQTEVFHPSWTPLYKDMNPSPDDDDDDDQVSIYGDFNVDAYMGSCDFSAPFTMSNDFSKIPSISNFASFFSNEFLQFPPCKEQLQGILPAVEDFGSMELEGLDSVLSDKVFENRDSTDDVCSPSQSMKSSELGSMDTSLTLPGESMEIDNQLGVFHLLKAYGEAMEDQESEQSELAEVIMTCLSEKVSPASETTLERIAFKLSPDIEKQGDYLLQESIKNYEAAFRTFYQMFPYGRFAHFAANSAIIEAMPDDVEIVHIVDFDLGEGIQWPSLIEAVARKNKMLRLTAMKREEEEEEDFACASVSSSFEEKRRRLSDYARSFGLKLKMEEMGIEDLVKEIKNTKKRGGRGGGEGGEWLVFNCMVGLPHMAGRVRSRKLVKEFLQVAKELLSSRGSNVTKNRGIVTLGDGDACEKLTDCSRFGSFFDGYLEHYQALLESMKYNFPVHLAEARMAMETLFVMPCVSSQVWFEKWEEMRQGYHLRAGVGLKESKFSRDILMEAREIVNGDSLFGVTIGGQSENEIVLEWGKTPLVRVSSWRN</sequence>
<evidence type="ECO:0000256" key="4">
    <source>
        <dbReference type="SAM" id="MobiDB-lite"/>
    </source>
</evidence>
<dbReference type="Proteomes" id="UP000323000">
    <property type="component" value="Chromosome 7"/>
</dbReference>
<keyword evidence="2" id="KW-0804">Transcription</keyword>
<proteinExistence type="inferred from homology"/>
<organism evidence="5 6">
    <name type="scientific">Acer yangbiense</name>
    <dbReference type="NCBI Taxonomy" id="1000413"/>
    <lineage>
        <taxon>Eukaryota</taxon>
        <taxon>Viridiplantae</taxon>
        <taxon>Streptophyta</taxon>
        <taxon>Embryophyta</taxon>
        <taxon>Tracheophyta</taxon>
        <taxon>Spermatophyta</taxon>
        <taxon>Magnoliopsida</taxon>
        <taxon>eudicotyledons</taxon>
        <taxon>Gunneridae</taxon>
        <taxon>Pentapetalae</taxon>
        <taxon>rosids</taxon>
        <taxon>malvids</taxon>
        <taxon>Sapindales</taxon>
        <taxon>Sapindaceae</taxon>
        <taxon>Hippocastanoideae</taxon>
        <taxon>Acereae</taxon>
        <taxon>Acer</taxon>
    </lineage>
</organism>
<comment type="caution">
    <text evidence="5">The sequence shown here is derived from an EMBL/GenBank/DDBJ whole genome shotgun (WGS) entry which is preliminary data.</text>
</comment>
<name>A0A5C7HQ34_9ROSI</name>
<dbReference type="Pfam" id="PF03514">
    <property type="entry name" value="GRAS"/>
    <property type="match status" value="1"/>
</dbReference>
<evidence type="ECO:0000313" key="5">
    <source>
        <dbReference type="EMBL" id="TXG58875.1"/>
    </source>
</evidence>
<reference evidence="6" key="1">
    <citation type="journal article" date="2019" name="Gigascience">
        <title>De novo genome assembly of the endangered Acer yangbiense, a plant species with extremely small populations endemic to Yunnan Province, China.</title>
        <authorList>
            <person name="Yang J."/>
            <person name="Wariss H.M."/>
            <person name="Tao L."/>
            <person name="Zhang R."/>
            <person name="Yun Q."/>
            <person name="Hollingsworth P."/>
            <person name="Dao Z."/>
            <person name="Luo G."/>
            <person name="Guo H."/>
            <person name="Ma Y."/>
            <person name="Sun W."/>
        </authorList>
    </citation>
    <scope>NUCLEOTIDE SEQUENCE [LARGE SCALE GENOMIC DNA]</scope>
    <source>
        <strain evidence="6">cv. Malutang</strain>
    </source>
</reference>
<evidence type="ECO:0000256" key="2">
    <source>
        <dbReference type="ARBA" id="ARBA00023163"/>
    </source>
</evidence>
<protein>
    <submittedName>
        <fullName evidence="5">Uncharacterized protein</fullName>
    </submittedName>
</protein>
<dbReference type="PANTHER" id="PTHR31636">
    <property type="entry name" value="OSJNBA0084A10.13 PROTEIN-RELATED"/>
    <property type="match status" value="1"/>
</dbReference>
<dbReference type="AlphaFoldDB" id="A0A5C7HQ34"/>
<feature type="region of interest" description="Disordered" evidence="4">
    <location>
        <begin position="1"/>
        <end position="28"/>
    </location>
</feature>
<accession>A0A5C7HQ34</accession>
<gene>
    <name evidence="5" type="ORF">EZV62_016704</name>
</gene>
<feature type="region of interest" description="Leucine repeat II (LRII)" evidence="3">
    <location>
        <begin position="311"/>
        <end position="343"/>
    </location>
</feature>
<feature type="compositionally biased region" description="Polar residues" evidence="4">
    <location>
        <begin position="123"/>
        <end position="137"/>
    </location>
</feature>
<evidence type="ECO:0000256" key="1">
    <source>
        <dbReference type="ARBA" id="ARBA00023015"/>
    </source>
</evidence>
<keyword evidence="1" id="KW-0805">Transcription regulation</keyword>
<feature type="region of interest" description="SAW" evidence="3">
    <location>
        <begin position="462"/>
        <end position="539"/>
    </location>
</feature>
<comment type="similarity">
    <text evidence="3">Belongs to the GRAS family.</text>
</comment>
<dbReference type="OrthoDB" id="1935022at2759"/>
<dbReference type="PROSITE" id="PS50985">
    <property type="entry name" value="GRAS"/>
    <property type="match status" value="1"/>
</dbReference>
<evidence type="ECO:0000256" key="3">
    <source>
        <dbReference type="PROSITE-ProRule" id="PRU01191"/>
    </source>
</evidence>
<dbReference type="InterPro" id="IPR005202">
    <property type="entry name" value="TF_GRAS"/>
</dbReference>
<feature type="region of interest" description="Disordered" evidence="4">
    <location>
        <begin position="117"/>
        <end position="137"/>
    </location>
</feature>
<evidence type="ECO:0000313" key="6">
    <source>
        <dbReference type="Proteomes" id="UP000323000"/>
    </source>
</evidence>
<dbReference type="EMBL" id="VAHF01000007">
    <property type="protein sequence ID" value="TXG58875.1"/>
    <property type="molecule type" value="Genomic_DNA"/>
</dbReference>
<comment type="caution">
    <text evidence="3">Lacks conserved residue(s) required for the propagation of feature annotation.</text>
</comment>